<dbReference type="AlphaFoldDB" id="A0A1A8MA12"/>
<name>A0A1A8MA12_9TELE</name>
<reference evidence="1" key="1">
    <citation type="submission" date="2016-05" db="EMBL/GenBank/DDBJ databases">
        <authorList>
            <person name="Lavstsen T."/>
            <person name="Jespersen J.S."/>
        </authorList>
    </citation>
    <scope>NUCLEOTIDE SEQUENCE</scope>
    <source>
        <tissue evidence="1">Brain</tissue>
    </source>
</reference>
<reference evidence="1" key="2">
    <citation type="submission" date="2016-06" db="EMBL/GenBank/DDBJ databases">
        <title>The genome of a short-lived fish provides insights into sex chromosome evolution and the genetic control of aging.</title>
        <authorList>
            <person name="Reichwald K."/>
            <person name="Felder M."/>
            <person name="Petzold A."/>
            <person name="Koch P."/>
            <person name="Groth M."/>
            <person name="Platzer M."/>
        </authorList>
    </citation>
    <scope>NUCLEOTIDE SEQUENCE</scope>
    <source>
        <tissue evidence="1">Brain</tissue>
    </source>
</reference>
<proteinExistence type="predicted"/>
<dbReference type="EMBL" id="HAEF01012000">
    <property type="protein sequence ID" value="SBR53159.1"/>
    <property type="molecule type" value="Transcribed_RNA"/>
</dbReference>
<sequence length="74" mass="8014">PLRITHSFPIGLLDAALNRSPFLLTDPLSCSHHAPHTPSPGPLTWIHPGSHPALFHPDAFPSPNDALPFLDPQN</sequence>
<evidence type="ECO:0000313" key="1">
    <source>
        <dbReference type="EMBL" id="SBR53159.1"/>
    </source>
</evidence>
<feature type="non-terminal residue" evidence="1">
    <location>
        <position position="74"/>
    </location>
</feature>
<accession>A0A1A8MA12</accession>
<organism evidence="1">
    <name type="scientific">Nothobranchius pienaari</name>
    <dbReference type="NCBI Taxonomy" id="704102"/>
    <lineage>
        <taxon>Eukaryota</taxon>
        <taxon>Metazoa</taxon>
        <taxon>Chordata</taxon>
        <taxon>Craniata</taxon>
        <taxon>Vertebrata</taxon>
        <taxon>Euteleostomi</taxon>
        <taxon>Actinopterygii</taxon>
        <taxon>Neopterygii</taxon>
        <taxon>Teleostei</taxon>
        <taxon>Neoteleostei</taxon>
        <taxon>Acanthomorphata</taxon>
        <taxon>Ovalentaria</taxon>
        <taxon>Atherinomorphae</taxon>
        <taxon>Cyprinodontiformes</taxon>
        <taxon>Nothobranchiidae</taxon>
        <taxon>Nothobranchius</taxon>
    </lineage>
</organism>
<feature type="non-terminal residue" evidence="1">
    <location>
        <position position="1"/>
    </location>
</feature>
<protein>
    <submittedName>
        <fullName evidence="1">Uncharacterized protein</fullName>
    </submittedName>
</protein>
<gene>
    <name evidence="1" type="primary">Nfu_g_1_006474</name>
</gene>